<evidence type="ECO:0000256" key="3">
    <source>
        <dbReference type="ARBA" id="ARBA00022475"/>
    </source>
</evidence>
<accession>A0A2G1DK00</accession>
<evidence type="ECO:0000256" key="2">
    <source>
        <dbReference type="ARBA" id="ARBA00005811"/>
    </source>
</evidence>
<protein>
    <submittedName>
        <fullName evidence="10">Biopolymer transporter ExbD</fullName>
    </submittedName>
    <submittedName>
        <fullName evidence="9">TonB system transport protein ExbD</fullName>
    </submittedName>
</protein>
<evidence type="ECO:0000313" key="12">
    <source>
        <dbReference type="Proteomes" id="UP000262712"/>
    </source>
</evidence>
<comment type="subcellular location">
    <subcellularLocation>
        <location evidence="1">Cell membrane</location>
        <topology evidence="1">Single-pass membrane protein</topology>
    </subcellularLocation>
    <subcellularLocation>
        <location evidence="7">Cell membrane</location>
        <topology evidence="7">Single-pass type II membrane protein</topology>
    </subcellularLocation>
</comment>
<reference evidence="9 12" key="2">
    <citation type="submission" date="2018-08" db="EMBL/GenBank/DDBJ databases">
        <title>Complete genome of the Arcobacter molluscorum type strain LMG 25693.</title>
        <authorList>
            <person name="Miller W.G."/>
            <person name="Yee E."/>
            <person name="Bono J.L."/>
        </authorList>
    </citation>
    <scope>NUCLEOTIDE SEQUENCE [LARGE SCALE GENOMIC DNA]</scope>
    <source>
        <strain evidence="9 12">CECT 7696</strain>
    </source>
</reference>
<gene>
    <name evidence="9" type="primary">exbD2</name>
    <name evidence="9" type="ORF">AMOL_0426</name>
    <name evidence="10" type="ORF">CPU12_02840</name>
</gene>
<dbReference type="EMBL" id="NXFY01000003">
    <property type="protein sequence ID" value="PHO18811.1"/>
    <property type="molecule type" value="Genomic_DNA"/>
</dbReference>
<dbReference type="KEGG" id="amol:AMOL_0426"/>
<proteinExistence type="inferred from homology"/>
<sequence>MKRRETLGADLTPIIDVVFILLIFFIVTSVFKKEQLALMLDLPSSNAQEMEIENKQIYIELSENKLAIKGNEVTFKSLEDELKKIKDNKKPIVVRIDKNVKYERVVKVLDLLQKLNLNNLALVTNTNKN</sequence>
<evidence type="ECO:0000313" key="11">
    <source>
        <dbReference type="Proteomes" id="UP000221222"/>
    </source>
</evidence>
<evidence type="ECO:0000256" key="6">
    <source>
        <dbReference type="ARBA" id="ARBA00023136"/>
    </source>
</evidence>
<keyword evidence="3" id="KW-1003">Cell membrane</keyword>
<dbReference type="Proteomes" id="UP000262712">
    <property type="component" value="Chromosome"/>
</dbReference>
<evidence type="ECO:0000313" key="9">
    <source>
        <dbReference type="EMBL" id="AXX91442.1"/>
    </source>
</evidence>
<dbReference type="PANTHER" id="PTHR30558">
    <property type="entry name" value="EXBD MEMBRANE COMPONENT OF PMF-DRIVEN MACROMOLECULE IMPORT SYSTEM"/>
    <property type="match status" value="1"/>
</dbReference>
<organism evidence="10 11">
    <name type="scientific">Malaciobacter molluscorum LMG 25693</name>
    <dbReference type="NCBI Taxonomy" id="870501"/>
    <lineage>
        <taxon>Bacteria</taxon>
        <taxon>Pseudomonadati</taxon>
        <taxon>Campylobacterota</taxon>
        <taxon>Epsilonproteobacteria</taxon>
        <taxon>Campylobacterales</taxon>
        <taxon>Arcobacteraceae</taxon>
        <taxon>Malaciobacter</taxon>
    </lineage>
</organism>
<evidence type="ECO:0000313" key="10">
    <source>
        <dbReference type="EMBL" id="PHO18811.1"/>
    </source>
</evidence>
<dbReference type="EMBL" id="CP032098">
    <property type="protein sequence ID" value="AXX91442.1"/>
    <property type="molecule type" value="Genomic_DNA"/>
</dbReference>
<reference evidence="10 11" key="1">
    <citation type="submission" date="2017-09" db="EMBL/GenBank/DDBJ databases">
        <title>Arcobacter canalis sp. nov., a new species isolated from a water canal contaminated with urban sewage.</title>
        <authorList>
            <person name="Perez-Cataluna A."/>
            <person name="Salas-Masso N."/>
            <person name="Figueras M.J."/>
        </authorList>
    </citation>
    <scope>NUCLEOTIDE SEQUENCE [LARGE SCALE GENOMIC DNA]</scope>
    <source>
        <strain evidence="10 11">F98-3</strain>
    </source>
</reference>
<evidence type="ECO:0000256" key="1">
    <source>
        <dbReference type="ARBA" id="ARBA00004162"/>
    </source>
</evidence>
<keyword evidence="5 8" id="KW-1133">Transmembrane helix</keyword>
<evidence type="ECO:0000256" key="7">
    <source>
        <dbReference type="RuleBase" id="RU003879"/>
    </source>
</evidence>
<dbReference type="AlphaFoldDB" id="A0A2G1DK00"/>
<dbReference type="GO" id="GO:0005886">
    <property type="term" value="C:plasma membrane"/>
    <property type="evidence" value="ECO:0007669"/>
    <property type="project" value="UniProtKB-SubCell"/>
</dbReference>
<keyword evidence="4 7" id="KW-0812">Transmembrane</keyword>
<name>A0A2G1DK00_9BACT</name>
<dbReference type="PANTHER" id="PTHR30558:SF3">
    <property type="entry name" value="BIOPOLYMER TRANSPORT PROTEIN EXBD-RELATED"/>
    <property type="match status" value="1"/>
</dbReference>
<feature type="transmembrane region" description="Helical" evidence="8">
    <location>
        <begin position="12"/>
        <end position="31"/>
    </location>
</feature>
<dbReference type="Proteomes" id="UP000221222">
    <property type="component" value="Unassembled WGS sequence"/>
</dbReference>
<dbReference type="RefSeq" id="WP_099341570.1">
    <property type="nucleotide sequence ID" value="NZ_CP032098.1"/>
</dbReference>
<dbReference type="Gene3D" id="3.30.420.270">
    <property type="match status" value="1"/>
</dbReference>
<keyword evidence="6 8" id="KW-0472">Membrane</keyword>
<dbReference type="GO" id="GO:0022857">
    <property type="term" value="F:transmembrane transporter activity"/>
    <property type="evidence" value="ECO:0007669"/>
    <property type="project" value="InterPro"/>
</dbReference>
<evidence type="ECO:0000256" key="5">
    <source>
        <dbReference type="ARBA" id="ARBA00022989"/>
    </source>
</evidence>
<comment type="similarity">
    <text evidence="2 7">Belongs to the ExbD/TolR family.</text>
</comment>
<dbReference type="InterPro" id="IPR003400">
    <property type="entry name" value="ExbD"/>
</dbReference>
<keyword evidence="11" id="KW-1185">Reference proteome</keyword>
<keyword evidence="7" id="KW-0653">Protein transport</keyword>
<dbReference type="Pfam" id="PF02472">
    <property type="entry name" value="ExbD"/>
    <property type="match status" value="1"/>
</dbReference>
<dbReference type="GO" id="GO:0015031">
    <property type="term" value="P:protein transport"/>
    <property type="evidence" value="ECO:0007669"/>
    <property type="project" value="UniProtKB-KW"/>
</dbReference>
<keyword evidence="7" id="KW-0813">Transport</keyword>
<evidence type="ECO:0000256" key="8">
    <source>
        <dbReference type="SAM" id="Phobius"/>
    </source>
</evidence>
<evidence type="ECO:0000256" key="4">
    <source>
        <dbReference type="ARBA" id="ARBA00022692"/>
    </source>
</evidence>